<sequence>MSIIVGYLPTPEGHAALDRALEEARLRASNVVIVNRSSSAAASEGEPAQDEKVAQVLADASVAAEVIDPADDEDPAESLIAAAEQHDGELIVIGLRKRNPVGKLILGANAQRILLDAGCPVLAVKSPGPAA</sequence>
<protein>
    <submittedName>
        <fullName evidence="3">Universal stress protein</fullName>
    </submittedName>
</protein>
<dbReference type="InterPro" id="IPR006016">
    <property type="entry name" value="UspA"/>
</dbReference>
<dbReference type="Pfam" id="PF00582">
    <property type="entry name" value="Usp"/>
    <property type="match status" value="1"/>
</dbReference>
<evidence type="ECO:0000313" key="4">
    <source>
        <dbReference type="Proteomes" id="UP001209083"/>
    </source>
</evidence>
<dbReference type="Proteomes" id="UP001209083">
    <property type="component" value="Chromosome"/>
</dbReference>
<name>A0ABY8QYJ5_9MICO</name>
<organism evidence="3 4">
    <name type="scientific">Saxibacter everestensis</name>
    <dbReference type="NCBI Taxonomy" id="2909229"/>
    <lineage>
        <taxon>Bacteria</taxon>
        <taxon>Bacillati</taxon>
        <taxon>Actinomycetota</taxon>
        <taxon>Actinomycetes</taxon>
        <taxon>Micrococcales</taxon>
        <taxon>Brevibacteriaceae</taxon>
        <taxon>Saxibacter</taxon>
    </lineage>
</organism>
<reference evidence="3 4" key="1">
    <citation type="submission" date="2023-05" db="EMBL/GenBank/DDBJ databases">
        <title>Lithophilousrod everest ZFBP1038 complete genpme.</title>
        <authorList>
            <person name="Tian M."/>
        </authorList>
    </citation>
    <scope>NUCLEOTIDE SEQUENCE [LARGE SCALE GENOMIC DNA]</scope>
    <source>
        <strain evidence="3 4">ZFBP1038</strain>
    </source>
</reference>
<keyword evidence="4" id="KW-1185">Reference proteome</keyword>
<evidence type="ECO:0000256" key="1">
    <source>
        <dbReference type="ARBA" id="ARBA00008791"/>
    </source>
</evidence>
<dbReference type="EMBL" id="CP090958">
    <property type="protein sequence ID" value="WGW13329.1"/>
    <property type="molecule type" value="Genomic_DNA"/>
</dbReference>
<proteinExistence type="inferred from homology"/>
<feature type="domain" description="UspA" evidence="2">
    <location>
        <begin position="2"/>
        <end position="125"/>
    </location>
</feature>
<dbReference type="Gene3D" id="3.40.50.620">
    <property type="entry name" value="HUPs"/>
    <property type="match status" value="1"/>
</dbReference>
<evidence type="ECO:0000259" key="2">
    <source>
        <dbReference type="Pfam" id="PF00582"/>
    </source>
</evidence>
<accession>A0ABY8QYJ5</accession>
<dbReference type="InterPro" id="IPR014729">
    <property type="entry name" value="Rossmann-like_a/b/a_fold"/>
</dbReference>
<dbReference type="PRINTS" id="PR01438">
    <property type="entry name" value="UNVRSLSTRESS"/>
</dbReference>
<evidence type="ECO:0000313" key="3">
    <source>
        <dbReference type="EMBL" id="WGW13329.1"/>
    </source>
</evidence>
<comment type="similarity">
    <text evidence="1">Belongs to the universal stress protein A family.</text>
</comment>
<dbReference type="SUPFAM" id="SSF52402">
    <property type="entry name" value="Adenine nucleotide alpha hydrolases-like"/>
    <property type="match status" value="1"/>
</dbReference>
<dbReference type="CDD" id="cd00293">
    <property type="entry name" value="USP-like"/>
    <property type="match status" value="1"/>
</dbReference>
<dbReference type="RefSeq" id="WP_349640147.1">
    <property type="nucleotide sequence ID" value="NZ_CP090958.1"/>
</dbReference>
<dbReference type="InterPro" id="IPR006015">
    <property type="entry name" value="Universal_stress_UspA"/>
</dbReference>
<gene>
    <name evidence="3" type="ORF">LWF01_06060</name>
</gene>